<comment type="caution">
    <text evidence="2">The sequence shown here is derived from an EMBL/GenBank/DDBJ whole genome shotgun (WGS) entry which is preliminary data.</text>
</comment>
<feature type="compositionally biased region" description="Basic and acidic residues" evidence="1">
    <location>
        <begin position="148"/>
        <end position="160"/>
    </location>
</feature>
<sequence length="664" mass="72096">MSYVRDGQIQSSVADSGLEGSAVDQLITEASSNQTAFGEDTAGGKAKKPTAMSTNELEGAPARSAADRRGSDDSDDGREEERRGSEDSLAAEGISMEKQDVETKEKQASLDKRPVGESGRGGYSVVGGTGSSGVRQVSPEGSGSTGRSEVKLPDRKDKSSDASSEEAAGRAVRTPSTGHQNQDGTDDANQELPFVAPITLEVGQVMFAPAPPPVSTAMPVMRSRSRDDEGAAEEIQDNVVEDNEEQYFDAVQEKSVRDPEKDGEYRASKRRYNTADDADDEHVSSVSEGEDNDIEGGKADHLVEDETFPLRTYKTGRFRADENPDAAFRDRLAERRHRLSSTSSAGLDDGASSVVSDVYSPRPHRPPLDKNIGASEADERAAQSYKRFKASMPKFSSKAYSFSKRQPTSVAASNTTQTLSFDHSPLLSPGSALPSTKETSEIVYNGGTEPQDSNQTLAGTTSRFPYDEIKVDKSEGYYLDNYTDVCTWRLPTRELPRLYMDGALDLALEDLLEKVEADETGSQAKLLEQDSDNEETAEGEKREEGEGEEIDNDVEKTEVEAKNKEDEHATEKPGEGLPDKDLDRFHIGEVLLNLKSIQCYGTGTLSQAKPHQETMVTDLGPKTAPYAPSMRTETMEAIKQPRGGLGRPGASDDQRTNRVDTTQP</sequence>
<feature type="region of interest" description="Disordered" evidence="1">
    <location>
        <begin position="210"/>
        <end position="307"/>
    </location>
</feature>
<name>A0AAE1DIG3_9GAST</name>
<feature type="region of interest" description="Disordered" evidence="1">
    <location>
        <begin position="519"/>
        <end position="582"/>
    </location>
</feature>
<feature type="region of interest" description="Disordered" evidence="1">
    <location>
        <begin position="608"/>
        <end position="627"/>
    </location>
</feature>
<evidence type="ECO:0000313" key="2">
    <source>
        <dbReference type="EMBL" id="KAK3771722.1"/>
    </source>
</evidence>
<feature type="compositionally biased region" description="Basic and acidic residues" evidence="1">
    <location>
        <begin position="553"/>
        <end position="582"/>
    </location>
</feature>
<feature type="region of interest" description="Disordered" evidence="1">
    <location>
        <begin position="636"/>
        <end position="664"/>
    </location>
</feature>
<evidence type="ECO:0000313" key="3">
    <source>
        <dbReference type="Proteomes" id="UP001283361"/>
    </source>
</evidence>
<feature type="compositionally biased region" description="Polar residues" evidence="1">
    <location>
        <begin position="174"/>
        <end position="183"/>
    </location>
</feature>
<feature type="region of interest" description="Disordered" evidence="1">
    <location>
        <begin position="30"/>
        <end position="193"/>
    </location>
</feature>
<feature type="compositionally biased region" description="Basic and acidic residues" evidence="1">
    <location>
        <begin position="251"/>
        <end position="267"/>
    </location>
</feature>
<feature type="compositionally biased region" description="Basic and acidic residues" evidence="1">
    <location>
        <begin position="321"/>
        <end position="333"/>
    </location>
</feature>
<gene>
    <name evidence="2" type="ORF">RRG08_035777</name>
</gene>
<organism evidence="2 3">
    <name type="scientific">Elysia crispata</name>
    <name type="common">lettuce slug</name>
    <dbReference type="NCBI Taxonomy" id="231223"/>
    <lineage>
        <taxon>Eukaryota</taxon>
        <taxon>Metazoa</taxon>
        <taxon>Spiralia</taxon>
        <taxon>Lophotrochozoa</taxon>
        <taxon>Mollusca</taxon>
        <taxon>Gastropoda</taxon>
        <taxon>Heterobranchia</taxon>
        <taxon>Euthyneura</taxon>
        <taxon>Panpulmonata</taxon>
        <taxon>Sacoglossa</taxon>
        <taxon>Placobranchoidea</taxon>
        <taxon>Plakobranchidae</taxon>
        <taxon>Elysia</taxon>
    </lineage>
</organism>
<feature type="compositionally biased region" description="Basic and acidic residues" evidence="1">
    <location>
        <begin position="95"/>
        <end position="115"/>
    </location>
</feature>
<protein>
    <submittedName>
        <fullName evidence="2">Uncharacterized protein</fullName>
    </submittedName>
</protein>
<accession>A0AAE1DIG3</accession>
<dbReference type="EMBL" id="JAWDGP010003691">
    <property type="protein sequence ID" value="KAK3771722.1"/>
    <property type="molecule type" value="Genomic_DNA"/>
</dbReference>
<reference evidence="2" key="1">
    <citation type="journal article" date="2023" name="G3 (Bethesda)">
        <title>A reference genome for the long-term kleptoplast-retaining sea slug Elysia crispata morphotype clarki.</title>
        <authorList>
            <person name="Eastman K.E."/>
            <person name="Pendleton A.L."/>
            <person name="Shaikh M.A."/>
            <person name="Suttiyut T."/>
            <person name="Ogas R."/>
            <person name="Tomko P."/>
            <person name="Gavelis G."/>
            <person name="Widhalm J.R."/>
            <person name="Wisecaver J.H."/>
        </authorList>
    </citation>
    <scope>NUCLEOTIDE SEQUENCE</scope>
    <source>
        <strain evidence="2">ECLA1</strain>
    </source>
</reference>
<feature type="compositionally biased region" description="Acidic residues" evidence="1">
    <location>
        <begin position="230"/>
        <end position="247"/>
    </location>
</feature>
<feature type="compositionally biased region" description="Basic and acidic residues" evidence="1">
    <location>
        <begin position="295"/>
        <end position="304"/>
    </location>
</feature>
<dbReference type="Proteomes" id="UP001283361">
    <property type="component" value="Unassembled WGS sequence"/>
</dbReference>
<keyword evidence="3" id="KW-1185">Reference proteome</keyword>
<feature type="region of interest" description="Disordered" evidence="1">
    <location>
        <begin position="405"/>
        <end position="438"/>
    </location>
</feature>
<feature type="compositionally biased region" description="Gly residues" evidence="1">
    <location>
        <begin position="118"/>
        <end position="131"/>
    </location>
</feature>
<feature type="region of interest" description="Disordered" evidence="1">
    <location>
        <begin position="321"/>
        <end position="384"/>
    </location>
</feature>
<feature type="compositionally biased region" description="Low complexity" evidence="1">
    <location>
        <begin position="424"/>
        <end position="435"/>
    </location>
</feature>
<dbReference type="AlphaFoldDB" id="A0AAE1DIG3"/>
<proteinExistence type="predicted"/>
<evidence type="ECO:0000256" key="1">
    <source>
        <dbReference type="SAM" id="MobiDB-lite"/>
    </source>
</evidence>
<feature type="compositionally biased region" description="Polar residues" evidence="1">
    <location>
        <begin position="405"/>
        <end position="421"/>
    </location>
</feature>